<evidence type="ECO:0000313" key="4">
    <source>
        <dbReference type="EnsemblFungi" id="MAPG_04605T0"/>
    </source>
</evidence>
<dbReference type="AlphaFoldDB" id="A0A0C4DX67"/>
<dbReference type="EMBL" id="ADBL01001079">
    <property type="status" value="NOT_ANNOTATED_CDS"/>
    <property type="molecule type" value="Genomic_DNA"/>
</dbReference>
<evidence type="ECO:0000256" key="2">
    <source>
        <dbReference type="SAM" id="Phobius"/>
    </source>
</evidence>
<evidence type="ECO:0000313" key="3">
    <source>
        <dbReference type="EMBL" id="KLU85582.1"/>
    </source>
</evidence>
<protein>
    <submittedName>
        <fullName evidence="3 4">Uncharacterized protein</fullName>
    </submittedName>
</protein>
<proteinExistence type="predicted"/>
<reference evidence="3" key="3">
    <citation type="submission" date="2011-03" db="EMBL/GenBank/DDBJ databases">
        <title>Annotation of Magnaporthe poae ATCC 64411.</title>
        <authorList>
            <person name="Ma L.-J."/>
            <person name="Dead R."/>
            <person name="Young S.K."/>
            <person name="Zeng Q."/>
            <person name="Gargeya S."/>
            <person name="Fitzgerald M."/>
            <person name="Haas B."/>
            <person name="Abouelleil A."/>
            <person name="Alvarado L."/>
            <person name="Arachchi H.M."/>
            <person name="Berlin A."/>
            <person name="Brown A."/>
            <person name="Chapman S.B."/>
            <person name="Chen Z."/>
            <person name="Dunbar C."/>
            <person name="Freedman E."/>
            <person name="Gearin G."/>
            <person name="Gellesch M."/>
            <person name="Goldberg J."/>
            <person name="Griggs A."/>
            <person name="Gujja S."/>
            <person name="Heiman D."/>
            <person name="Howarth C."/>
            <person name="Larson L."/>
            <person name="Lui A."/>
            <person name="MacDonald P.J.P."/>
            <person name="Mehta T."/>
            <person name="Montmayeur A."/>
            <person name="Murphy C."/>
            <person name="Neiman D."/>
            <person name="Pearson M."/>
            <person name="Priest M."/>
            <person name="Roberts A."/>
            <person name="Saif S."/>
            <person name="Shea T."/>
            <person name="Shenoy N."/>
            <person name="Sisk P."/>
            <person name="Stolte C."/>
            <person name="Sykes S."/>
            <person name="Yandava C."/>
            <person name="Wortman J."/>
            <person name="Nusbaum C."/>
            <person name="Birren B."/>
        </authorList>
    </citation>
    <scope>NUCLEOTIDE SEQUENCE</scope>
    <source>
        <strain evidence="3">ATCC 64411</strain>
    </source>
</reference>
<accession>A0A0C4DX67</accession>
<feature type="compositionally biased region" description="Polar residues" evidence="1">
    <location>
        <begin position="171"/>
        <end position="189"/>
    </location>
</feature>
<keyword evidence="2" id="KW-1133">Transmembrane helix</keyword>
<evidence type="ECO:0000256" key="1">
    <source>
        <dbReference type="SAM" id="MobiDB-lite"/>
    </source>
</evidence>
<reference evidence="4" key="4">
    <citation type="journal article" date="2015" name="G3 (Bethesda)">
        <title>Genome sequences of three phytopathogenic species of the Magnaporthaceae family of fungi.</title>
        <authorList>
            <person name="Okagaki L.H."/>
            <person name="Nunes C.C."/>
            <person name="Sailsbery J."/>
            <person name="Clay B."/>
            <person name="Brown D."/>
            <person name="John T."/>
            <person name="Oh Y."/>
            <person name="Young N."/>
            <person name="Fitzgerald M."/>
            <person name="Haas B.J."/>
            <person name="Zeng Q."/>
            <person name="Young S."/>
            <person name="Adiconis X."/>
            <person name="Fan L."/>
            <person name="Levin J.Z."/>
            <person name="Mitchell T.K."/>
            <person name="Okubara P.A."/>
            <person name="Farman M.L."/>
            <person name="Kohn L.M."/>
            <person name="Birren B."/>
            <person name="Ma L.-J."/>
            <person name="Dean R.A."/>
        </authorList>
    </citation>
    <scope>NUCLEOTIDE SEQUENCE</scope>
    <source>
        <strain evidence="4">ATCC 64411 / 73-15</strain>
    </source>
</reference>
<feature type="compositionally biased region" description="Basic and acidic residues" evidence="1">
    <location>
        <begin position="134"/>
        <end position="147"/>
    </location>
</feature>
<evidence type="ECO:0000313" key="5">
    <source>
        <dbReference type="Proteomes" id="UP000011715"/>
    </source>
</evidence>
<dbReference type="eggNOG" id="ENOG502RN49">
    <property type="taxonomic scope" value="Eukaryota"/>
</dbReference>
<reference evidence="3" key="2">
    <citation type="submission" date="2010-05" db="EMBL/GenBank/DDBJ databases">
        <title>The Genome Sequence of Magnaporthe poae strain ATCC 64411.</title>
        <authorList>
            <consortium name="The Broad Institute Genome Sequencing Platform"/>
            <consortium name="Broad Institute Genome Sequencing Center for Infectious Disease"/>
            <person name="Ma L.-J."/>
            <person name="Dead R."/>
            <person name="Young S."/>
            <person name="Zeng Q."/>
            <person name="Koehrsen M."/>
            <person name="Alvarado L."/>
            <person name="Berlin A."/>
            <person name="Chapman S.B."/>
            <person name="Chen Z."/>
            <person name="Freedman E."/>
            <person name="Gellesch M."/>
            <person name="Goldberg J."/>
            <person name="Griggs A."/>
            <person name="Gujja S."/>
            <person name="Heilman E.R."/>
            <person name="Heiman D."/>
            <person name="Hepburn T."/>
            <person name="Howarth C."/>
            <person name="Jen D."/>
            <person name="Larson L."/>
            <person name="Mehta T."/>
            <person name="Neiman D."/>
            <person name="Pearson M."/>
            <person name="Roberts A."/>
            <person name="Saif S."/>
            <person name="Shea T."/>
            <person name="Shenoy N."/>
            <person name="Sisk P."/>
            <person name="Stolte C."/>
            <person name="Sykes S."/>
            <person name="Walk T."/>
            <person name="White J."/>
            <person name="Yandava C."/>
            <person name="Haas B."/>
            <person name="Nusbaum C."/>
            <person name="Birren B."/>
        </authorList>
    </citation>
    <scope>NUCLEOTIDE SEQUENCE</scope>
    <source>
        <strain evidence="3">ATCC 64411</strain>
    </source>
</reference>
<keyword evidence="2" id="KW-0472">Membrane</keyword>
<feature type="transmembrane region" description="Helical" evidence="2">
    <location>
        <begin position="20"/>
        <end position="44"/>
    </location>
</feature>
<dbReference type="OrthoDB" id="10610002at2759"/>
<keyword evidence="5" id="KW-1185">Reference proteome</keyword>
<name>A0A0C4DX67_MAGP6</name>
<gene>
    <name evidence="3" type="ORF">MAPG_04605</name>
</gene>
<feature type="region of interest" description="Disordered" evidence="1">
    <location>
        <begin position="90"/>
        <end position="189"/>
    </location>
</feature>
<organism evidence="4 5">
    <name type="scientific">Magnaporthiopsis poae (strain ATCC 64411 / 73-15)</name>
    <name type="common">Kentucky bluegrass fungus</name>
    <name type="synonym">Magnaporthe poae</name>
    <dbReference type="NCBI Taxonomy" id="644358"/>
    <lineage>
        <taxon>Eukaryota</taxon>
        <taxon>Fungi</taxon>
        <taxon>Dikarya</taxon>
        <taxon>Ascomycota</taxon>
        <taxon>Pezizomycotina</taxon>
        <taxon>Sordariomycetes</taxon>
        <taxon>Sordariomycetidae</taxon>
        <taxon>Magnaporthales</taxon>
        <taxon>Magnaporthaceae</taxon>
        <taxon>Magnaporthiopsis</taxon>
    </lineage>
</organism>
<reference evidence="4" key="5">
    <citation type="submission" date="2015-06" db="UniProtKB">
        <authorList>
            <consortium name="EnsemblFungi"/>
        </authorList>
    </citation>
    <scope>IDENTIFICATION</scope>
    <source>
        <strain evidence="4">ATCC 64411</strain>
    </source>
</reference>
<dbReference type="EnsemblFungi" id="MAPG_04605T0">
    <property type="protein sequence ID" value="MAPG_04605T0"/>
    <property type="gene ID" value="MAPG_04605"/>
</dbReference>
<reference evidence="5" key="1">
    <citation type="submission" date="2010-05" db="EMBL/GenBank/DDBJ databases">
        <title>The genome sequence of Magnaporthe poae strain ATCC 64411.</title>
        <authorList>
            <person name="Ma L.-J."/>
            <person name="Dead R."/>
            <person name="Young S."/>
            <person name="Zeng Q."/>
            <person name="Koehrsen M."/>
            <person name="Alvarado L."/>
            <person name="Berlin A."/>
            <person name="Chapman S.B."/>
            <person name="Chen Z."/>
            <person name="Freedman E."/>
            <person name="Gellesch M."/>
            <person name="Goldberg J."/>
            <person name="Griggs A."/>
            <person name="Gujja S."/>
            <person name="Heilman E.R."/>
            <person name="Heiman D."/>
            <person name="Hepburn T."/>
            <person name="Howarth C."/>
            <person name="Jen D."/>
            <person name="Larson L."/>
            <person name="Mehta T."/>
            <person name="Neiman D."/>
            <person name="Pearson M."/>
            <person name="Roberts A."/>
            <person name="Saif S."/>
            <person name="Shea T."/>
            <person name="Shenoy N."/>
            <person name="Sisk P."/>
            <person name="Stolte C."/>
            <person name="Sykes S."/>
            <person name="Walk T."/>
            <person name="White J."/>
            <person name="Yandava C."/>
            <person name="Haas B."/>
            <person name="Nusbaum C."/>
            <person name="Birren B."/>
        </authorList>
    </citation>
    <scope>NUCLEOTIDE SEQUENCE [LARGE SCALE GENOMIC DNA]</scope>
    <source>
        <strain evidence="5">ATCC 64411 / 73-15</strain>
    </source>
</reference>
<dbReference type="EMBL" id="GL876968">
    <property type="protein sequence ID" value="KLU85582.1"/>
    <property type="molecule type" value="Genomic_DNA"/>
</dbReference>
<keyword evidence="2" id="KW-0812">Transmembrane</keyword>
<feature type="compositionally biased region" description="Low complexity" evidence="1">
    <location>
        <begin position="97"/>
        <end position="116"/>
    </location>
</feature>
<dbReference type="Proteomes" id="UP000011715">
    <property type="component" value="Unassembled WGS sequence"/>
</dbReference>
<sequence length="189" mass="19658">MPAILLDRATRTTVTAVSAVFIVVYILVPVAFLGMVIAIVWLVIRNKKRRKARALAQAEGSNVHLYSNGYQNTQITGYYPQGQQFGGASNNGGGWVVNGAPGNNNNNTGNGWVPNGSTGPAAPTYRAMPPPGESTERGTSHVSDANDSKPVGQGDDGLAPPQAAYNQQAPSVTASTANLTGNAQPPTAR</sequence>
<feature type="compositionally biased region" description="Low complexity" evidence="1">
    <location>
        <begin position="159"/>
        <end position="170"/>
    </location>
</feature>
<dbReference type="VEuPathDB" id="FungiDB:MAPG_04605"/>